<evidence type="ECO:0000313" key="2">
    <source>
        <dbReference type="Proteomes" id="UP000735302"/>
    </source>
</evidence>
<sequence>MESHGRRYLLNTWYLKTGQNGESWLLISVVHLVPEDKTKWKVMVADICCTPGTRRQEKMESHGRRYLLYTQHLKTGQNEKSWSLISVVHPAPEDRTKWKVMVADICYTFSR</sequence>
<comment type="caution">
    <text evidence="1">The sequence shown here is derived from an EMBL/GenBank/DDBJ whole genome shotgun (WGS) entry which is preliminary data.</text>
</comment>
<name>A0AAV4CKQ4_9GAST</name>
<organism evidence="1 2">
    <name type="scientific">Plakobranchus ocellatus</name>
    <dbReference type="NCBI Taxonomy" id="259542"/>
    <lineage>
        <taxon>Eukaryota</taxon>
        <taxon>Metazoa</taxon>
        <taxon>Spiralia</taxon>
        <taxon>Lophotrochozoa</taxon>
        <taxon>Mollusca</taxon>
        <taxon>Gastropoda</taxon>
        <taxon>Heterobranchia</taxon>
        <taxon>Euthyneura</taxon>
        <taxon>Panpulmonata</taxon>
        <taxon>Sacoglossa</taxon>
        <taxon>Placobranchoidea</taxon>
        <taxon>Plakobranchidae</taxon>
        <taxon>Plakobranchus</taxon>
    </lineage>
</organism>
<gene>
    <name evidence="1" type="ORF">PoB_005828400</name>
</gene>
<dbReference type="AlphaFoldDB" id="A0AAV4CKQ4"/>
<keyword evidence="2" id="KW-1185">Reference proteome</keyword>
<dbReference type="EMBL" id="BLXT01006428">
    <property type="protein sequence ID" value="GFO31779.1"/>
    <property type="molecule type" value="Genomic_DNA"/>
</dbReference>
<proteinExistence type="predicted"/>
<protein>
    <submittedName>
        <fullName evidence="1">Uncharacterized protein</fullName>
    </submittedName>
</protein>
<dbReference type="Proteomes" id="UP000735302">
    <property type="component" value="Unassembled WGS sequence"/>
</dbReference>
<evidence type="ECO:0000313" key="1">
    <source>
        <dbReference type="EMBL" id="GFO31779.1"/>
    </source>
</evidence>
<reference evidence="1 2" key="1">
    <citation type="journal article" date="2021" name="Elife">
        <title>Chloroplast acquisition without the gene transfer in kleptoplastic sea slugs, Plakobranchus ocellatus.</title>
        <authorList>
            <person name="Maeda T."/>
            <person name="Takahashi S."/>
            <person name="Yoshida T."/>
            <person name="Shimamura S."/>
            <person name="Takaki Y."/>
            <person name="Nagai Y."/>
            <person name="Toyoda A."/>
            <person name="Suzuki Y."/>
            <person name="Arimoto A."/>
            <person name="Ishii H."/>
            <person name="Satoh N."/>
            <person name="Nishiyama T."/>
            <person name="Hasebe M."/>
            <person name="Maruyama T."/>
            <person name="Minagawa J."/>
            <person name="Obokata J."/>
            <person name="Shigenobu S."/>
        </authorList>
    </citation>
    <scope>NUCLEOTIDE SEQUENCE [LARGE SCALE GENOMIC DNA]</scope>
</reference>
<accession>A0AAV4CKQ4</accession>